<organism evidence="3 4">
    <name type="scientific">Sphingobium lignivorans</name>
    <dbReference type="NCBI Taxonomy" id="2735886"/>
    <lineage>
        <taxon>Bacteria</taxon>
        <taxon>Pseudomonadati</taxon>
        <taxon>Pseudomonadota</taxon>
        <taxon>Alphaproteobacteria</taxon>
        <taxon>Sphingomonadales</taxon>
        <taxon>Sphingomonadaceae</taxon>
        <taxon>Sphingobium</taxon>
    </lineage>
</organism>
<dbReference type="Proteomes" id="UP001138540">
    <property type="component" value="Unassembled WGS sequence"/>
</dbReference>
<evidence type="ECO:0000313" key="4">
    <source>
        <dbReference type="Proteomes" id="UP001138540"/>
    </source>
</evidence>
<reference evidence="3 4" key="1">
    <citation type="submission" date="2020-08" db="EMBL/GenBank/DDBJ databases">
        <title>Exploring microbial biodiversity for novel pathways involved in the catabolism of aromatic compounds derived from lignin.</title>
        <authorList>
            <person name="Elkins J."/>
        </authorList>
    </citation>
    <scope>NUCLEOTIDE SEQUENCE [LARGE SCALE GENOMIC DNA]</scope>
    <source>
        <strain evidence="3 4">B1D3A</strain>
    </source>
</reference>
<evidence type="ECO:0008006" key="5">
    <source>
        <dbReference type="Google" id="ProtNLM"/>
    </source>
</evidence>
<feature type="compositionally biased region" description="Basic and acidic residues" evidence="1">
    <location>
        <begin position="1041"/>
        <end position="1051"/>
    </location>
</feature>
<name>A0ABR6NFZ0_9SPHN</name>
<dbReference type="EMBL" id="JACHKA010000001">
    <property type="protein sequence ID" value="MBB5986205.1"/>
    <property type="molecule type" value="Genomic_DNA"/>
</dbReference>
<dbReference type="Pfam" id="PF11739">
    <property type="entry name" value="YdbH-like"/>
    <property type="match status" value="2"/>
</dbReference>
<feature type="compositionally biased region" description="Basic and acidic residues" evidence="1">
    <location>
        <begin position="1062"/>
        <end position="1072"/>
    </location>
</feature>
<evidence type="ECO:0000313" key="3">
    <source>
        <dbReference type="EMBL" id="MBB5986205.1"/>
    </source>
</evidence>
<protein>
    <recommendedName>
        <fullName evidence="5">Dicarboxylate transport domain-containing protein</fullName>
    </recommendedName>
</protein>
<accession>A0ABR6NFZ0</accession>
<keyword evidence="2" id="KW-0472">Membrane</keyword>
<dbReference type="InterPro" id="IPR021730">
    <property type="entry name" value="YdbH"/>
</dbReference>
<evidence type="ECO:0000256" key="2">
    <source>
        <dbReference type="SAM" id="Phobius"/>
    </source>
</evidence>
<comment type="caution">
    <text evidence="3">The sequence shown here is derived from an EMBL/GenBank/DDBJ whole genome shotgun (WGS) entry which is preliminary data.</text>
</comment>
<keyword evidence="2" id="KW-0812">Transmembrane</keyword>
<evidence type="ECO:0000256" key="1">
    <source>
        <dbReference type="SAM" id="MobiDB-lite"/>
    </source>
</evidence>
<keyword evidence="4" id="KW-1185">Reference proteome</keyword>
<proteinExistence type="predicted"/>
<dbReference type="RefSeq" id="WP_184153481.1">
    <property type="nucleotide sequence ID" value="NZ_JACHKA010000001.1"/>
</dbReference>
<keyword evidence="2" id="KW-1133">Transmembrane helix</keyword>
<feature type="region of interest" description="Disordered" evidence="1">
    <location>
        <begin position="1041"/>
        <end position="1072"/>
    </location>
</feature>
<sequence>MAEDAELPEQAARAHGRRTRLARWIGGSAALALVAAGGALWLARKPIADSFIARELAARGVQGRYQVTRIGPRTQRLDNLVIGDPKRPDLVIRSVEVDVGWSLTGARIAAVRASGVRLRGRIADGALSLGSVDRLLGEGGGAAQLPDWIVDLNDARADIATDQGMLVLGMEGRGPLRAGFSGTISLASTGLSVGACRTGRLIAPLDVTTQEDGIWLKGPVSTSAATCTDAGVTLATPRLGVNLRLDPSLRNPSGAITLHADEARQGDRVFDRLSGLLAFSGKDGDLRGSASLAATGAAVDGIDTGPVKIGGNFAFRPEARNRALVWQGMATIDNARPTRGLKPERVVAATAGTPVEPLARRLAHALDALGKRNRLAVGGQVNLLGGRGNARLDRLELTSASGARLSAEEGSVLRFDWPTGAIGATATLDMRGGGLPEGRVRLATGPQGELRGTATLAPYAAGSARLALAPLTFAIDAAGRGTVSSALTLDGPLPDGAIEGLNMPLRLRFSPAGGVSLASDCVPLRWRSLRSAGVAIDPAGLTLCGAEEGQIRTGPVRLTGRMGDNRLLFSTRSARYALATGRFEMAGPDLRIGAGENPVRMAAARLAGAMTGGSGFAGTIEGGAGRIGTVPLDLADIAGRWTLRDGRLSVDGALRVSDTQADRRFNPLVGENVRLTFADGRIEATGTLVHPVRREAIAAVTIRHDLPSGVGRADFTVIDLRFGSRLQPDDITPLSLGVVANVDGVVNGQGHIRWSGTDVASEGSFSTQDMAFAAAFGPVTGFSTSLRFTDLLGLRTQAGQVMTIRSVNPGIEANDGVVRYALLSSEEAVIEGGLWPFSGGTLELLPTRLALDSRKPRSLDFRVVGLDAGAFINKLELENVSATGTFDGLLPMIFDENGGRIEGGLLVARQQGDAARVLTTTEGLDIPCDQSRQAGNLSYVGEVSNAKLNAVSKLAFDALKNLRYRCLAVLLDGAIDGEFVTQVRVNGINQGTEEARKSFLARPFLGLPFIFNIRIEAPFRGLLNTATGLADPTLHIRRQLDEEAASRKEAQSESGLAVQPPDSEKGLERDQE</sequence>
<gene>
    <name evidence="3" type="ORF">HNP60_002179</name>
</gene>
<feature type="transmembrane region" description="Helical" evidence="2">
    <location>
        <begin position="21"/>
        <end position="43"/>
    </location>
</feature>